<dbReference type="InterPro" id="IPR005494">
    <property type="entry name" value="GSPS_pre-ATP-grasp-like_dom"/>
</dbReference>
<gene>
    <name evidence="7" type="ORF">AVCANL283_02945</name>
</gene>
<dbReference type="Gene3D" id="3.30.1490.330">
    <property type="match status" value="1"/>
</dbReference>
<keyword evidence="8" id="KW-1185">Reference proteome</keyword>
<keyword evidence="1" id="KW-0436">Ligase</keyword>
<evidence type="ECO:0000256" key="2">
    <source>
        <dbReference type="ARBA" id="ARBA00022723"/>
    </source>
</evidence>
<keyword evidence="2" id="KW-0479">Metal-binding</keyword>
<reference evidence="7 8" key="1">
    <citation type="submission" date="2020-07" db="EMBL/GenBank/DDBJ databases">
        <title>Transfer of Campylobacter canadensis to the novel genus Avispirillum gen. nov., that also includes two novel species recovered from migratory waterfowl: Avispirillum anseris sp. nov. and Avispirillum brantae sp. nov.</title>
        <authorList>
            <person name="Miller W.G."/>
            <person name="Chapman M.H."/>
            <person name="Yee E."/>
            <person name="Inglis G.D."/>
        </authorList>
    </citation>
    <scope>NUCLEOTIDE SEQUENCE [LARGE SCALE GENOMIC DNA]</scope>
    <source>
        <strain evidence="7 8">L283</strain>
    </source>
</reference>
<sequence length="387" mass="44864">MKKIQIFNKEELENMGLTWHTNADKSNYLSDNLVQITPKEANDFYEAANTLYDMYCECAQYILDNDLLDELQIPVSLQEVVKLSWQNDVHWHLYSRFDFAGGVNNIPIKLLEFNANTPTSLFETLIIQHELLKKNNINPDLQFNTGYEAICNNFKRLVTLDESVEEFDKLYDGWKILFTSVKDSEEELTTRLLMQIAIDAGFKCEFSYIENVQFSEEGVFLDDENYEFCFMLIPWESIAIEEDELAYLLTKMIKNQKAIILNPAYTLIFQSKGILKYLWQLFPNHPLLLKADTKMLEGIKCVKKPFFGREGANVTIFNEKGEIIAENDGEYENNAFIYQEFADTLEYEGQSYQAGVFFAYEACALGFRKGGKIINNYSSFAAHMIKD</sequence>
<evidence type="ECO:0000313" key="7">
    <source>
        <dbReference type="EMBL" id="MBZ7987077.1"/>
    </source>
</evidence>
<dbReference type="Proteomes" id="UP000786183">
    <property type="component" value="Unassembled WGS sequence"/>
</dbReference>
<evidence type="ECO:0000256" key="5">
    <source>
        <dbReference type="ARBA" id="ARBA00022842"/>
    </source>
</evidence>
<evidence type="ECO:0000256" key="4">
    <source>
        <dbReference type="ARBA" id="ARBA00022840"/>
    </source>
</evidence>
<organism evidence="7 8">
    <name type="scientific">Campylobacter canadensis</name>
    <dbReference type="NCBI Taxonomy" id="449520"/>
    <lineage>
        <taxon>Bacteria</taxon>
        <taxon>Pseudomonadati</taxon>
        <taxon>Campylobacterota</taxon>
        <taxon>Epsilonproteobacteria</taxon>
        <taxon>Campylobacterales</taxon>
        <taxon>Campylobacteraceae</taxon>
        <taxon>Campylobacter</taxon>
    </lineage>
</organism>
<dbReference type="EMBL" id="JACGBB010000004">
    <property type="protein sequence ID" value="MBZ7987077.1"/>
    <property type="molecule type" value="Genomic_DNA"/>
</dbReference>
<keyword evidence="3" id="KW-0547">Nucleotide-binding</keyword>
<evidence type="ECO:0000256" key="1">
    <source>
        <dbReference type="ARBA" id="ARBA00022598"/>
    </source>
</evidence>
<feature type="domain" description="Glutathionylspermidine synthase pre-ATP-grasp-like" evidence="6">
    <location>
        <begin position="9"/>
        <end position="385"/>
    </location>
</feature>
<keyword evidence="4" id="KW-0067">ATP-binding</keyword>
<keyword evidence="5" id="KW-0460">Magnesium</keyword>
<evidence type="ECO:0000256" key="3">
    <source>
        <dbReference type="ARBA" id="ARBA00022741"/>
    </source>
</evidence>
<dbReference type="Pfam" id="PF03738">
    <property type="entry name" value="GSP_synth"/>
    <property type="match status" value="1"/>
</dbReference>
<evidence type="ECO:0000259" key="6">
    <source>
        <dbReference type="Pfam" id="PF03738"/>
    </source>
</evidence>
<dbReference type="SUPFAM" id="SSF56059">
    <property type="entry name" value="Glutathione synthetase ATP-binding domain-like"/>
    <property type="match status" value="1"/>
</dbReference>
<dbReference type="SUPFAM" id="SSF52440">
    <property type="entry name" value="PreATP-grasp domain"/>
    <property type="match status" value="1"/>
</dbReference>
<proteinExistence type="predicted"/>
<accession>A0ABS7WQP1</accession>
<name>A0ABS7WQP1_9BACT</name>
<protein>
    <submittedName>
        <fullName evidence="7">Glutathionylspermidine synthase family protein</fullName>
    </submittedName>
</protein>
<evidence type="ECO:0000313" key="8">
    <source>
        <dbReference type="Proteomes" id="UP000786183"/>
    </source>
</evidence>
<dbReference type="InterPro" id="IPR016185">
    <property type="entry name" value="PreATP-grasp_dom_sf"/>
</dbReference>
<comment type="caution">
    <text evidence="7">The sequence shown here is derived from an EMBL/GenBank/DDBJ whole genome shotgun (WGS) entry which is preliminary data.</text>
</comment>